<evidence type="ECO:0000256" key="1">
    <source>
        <dbReference type="SAM" id="Phobius"/>
    </source>
</evidence>
<gene>
    <name evidence="2" type="ORF">LOM8899_01858</name>
</gene>
<feature type="transmembrane region" description="Helical" evidence="1">
    <location>
        <begin position="52"/>
        <end position="72"/>
    </location>
</feature>
<keyword evidence="3" id="KW-1185">Reference proteome</keyword>
<dbReference type="AlphaFoldDB" id="A0A238LDM7"/>
<proteinExistence type="predicted"/>
<dbReference type="RefSeq" id="WP_093991927.1">
    <property type="nucleotide sequence ID" value="NZ_FXZK01000003.1"/>
</dbReference>
<protein>
    <recommendedName>
        <fullName evidence="4">DUF2484 family protein</fullName>
    </recommendedName>
</protein>
<dbReference type="Proteomes" id="UP000201613">
    <property type="component" value="Unassembled WGS sequence"/>
</dbReference>
<organism evidence="2 3">
    <name type="scientific">Flavimaricola marinus</name>
    <dbReference type="NCBI Taxonomy" id="1819565"/>
    <lineage>
        <taxon>Bacteria</taxon>
        <taxon>Pseudomonadati</taxon>
        <taxon>Pseudomonadota</taxon>
        <taxon>Alphaproteobacteria</taxon>
        <taxon>Rhodobacterales</taxon>
        <taxon>Paracoccaceae</taxon>
        <taxon>Flavimaricola</taxon>
    </lineage>
</organism>
<evidence type="ECO:0000313" key="3">
    <source>
        <dbReference type="Proteomes" id="UP000201613"/>
    </source>
</evidence>
<dbReference type="Pfam" id="PF10658">
    <property type="entry name" value="DUF2484"/>
    <property type="match status" value="1"/>
</dbReference>
<dbReference type="InterPro" id="IPR018919">
    <property type="entry name" value="DUF2484"/>
</dbReference>
<name>A0A238LDM7_9RHOB</name>
<dbReference type="OrthoDB" id="7862849at2"/>
<accession>A0A238LDM7</accession>
<sequence>MSLSLVLAFVWLIVANVLALIPSRDNHWQRAYALIALGVPLLGFVTWQNGPIVGIILLIAGVSVLRWPVIYLGRWFRARILGGKKEVQ</sequence>
<evidence type="ECO:0008006" key="4">
    <source>
        <dbReference type="Google" id="ProtNLM"/>
    </source>
</evidence>
<keyword evidence="1" id="KW-1133">Transmembrane helix</keyword>
<feature type="transmembrane region" description="Helical" evidence="1">
    <location>
        <begin position="29"/>
        <end position="47"/>
    </location>
</feature>
<keyword evidence="1" id="KW-0472">Membrane</keyword>
<dbReference type="EMBL" id="FXZK01000003">
    <property type="protein sequence ID" value="SMY07718.1"/>
    <property type="molecule type" value="Genomic_DNA"/>
</dbReference>
<keyword evidence="1" id="KW-0812">Transmembrane</keyword>
<reference evidence="3" key="1">
    <citation type="submission" date="2017-05" db="EMBL/GenBank/DDBJ databases">
        <authorList>
            <person name="Rodrigo-Torres L."/>
            <person name="Arahal R. D."/>
            <person name="Lucena T."/>
        </authorList>
    </citation>
    <scope>NUCLEOTIDE SEQUENCE [LARGE SCALE GENOMIC DNA]</scope>
    <source>
        <strain evidence="3">CECT 8899</strain>
    </source>
</reference>
<evidence type="ECO:0000313" key="2">
    <source>
        <dbReference type="EMBL" id="SMY07718.1"/>
    </source>
</evidence>